<protein>
    <submittedName>
        <fullName evidence="3">XRE family transcriptional regulator</fullName>
    </submittedName>
</protein>
<proteinExistence type="predicted"/>
<evidence type="ECO:0000259" key="2">
    <source>
        <dbReference type="PROSITE" id="PS50943"/>
    </source>
</evidence>
<dbReference type="PANTHER" id="PTHR46558">
    <property type="entry name" value="TRACRIPTIONAL REGULATORY PROTEIN-RELATED-RELATED"/>
    <property type="match status" value="1"/>
</dbReference>
<feature type="domain" description="HTH cro/C1-type" evidence="2">
    <location>
        <begin position="4"/>
        <end position="58"/>
    </location>
</feature>
<evidence type="ECO:0000313" key="4">
    <source>
        <dbReference type="Proteomes" id="UP000276301"/>
    </source>
</evidence>
<dbReference type="SUPFAM" id="SSF47413">
    <property type="entry name" value="lambda repressor-like DNA-binding domains"/>
    <property type="match status" value="1"/>
</dbReference>
<dbReference type="Pfam" id="PF01381">
    <property type="entry name" value="HTH_3"/>
    <property type="match status" value="1"/>
</dbReference>
<reference evidence="3 4" key="1">
    <citation type="submission" date="2018-10" db="EMBL/GenBank/DDBJ databases">
        <title>Anaerotruncus faecis sp. nov., isolated from human feces.</title>
        <authorList>
            <person name="Wang Y.-J."/>
        </authorList>
    </citation>
    <scope>NUCLEOTIDE SEQUENCE [LARGE SCALE GENOMIC DNA]</scope>
    <source>
        <strain evidence="3 4">22A2-44</strain>
    </source>
</reference>
<sequence length="75" mass="8654">MKNLRYIREQNGLSQIQLQMKTGIDQAMLSRYESGERTPSVEKLLILSRYFGTSVDYLLDLTDEPTPYPPKKAES</sequence>
<keyword evidence="4" id="KW-1185">Reference proteome</keyword>
<dbReference type="SMART" id="SM00530">
    <property type="entry name" value="HTH_XRE"/>
    <property type="match status" value="1"/>
</dbReference>
<dbReference type="EMBL" id="RCHT01000004">
    <property type="protein sequence ID" value="RLL13177.1"/>
    <property type="molecule type" value="Genomic_DNA"/>
</dbReference>
<dbReference type="PANTHER" id="PTHR46558:SF11">
    <property type="entry name" value="HTH-TYPE TRANSCRIPTIONAL REGULATOR XRE"/>
    <property type="match status" value="1"/>
</dbReference>
<dbReference type="GO" id="GO:0003677">
    <property type="term" value="F:DNA binding"/>
    <property type="evidence" value="ECO:0007669"/>
    <property type="project" value="UniProtKB-KW"/>
</dbReference>
<dbReference type="AlphaFoldDB" id="A0A498CPE6"/>
<dbReference type="Proteomes" id="UP000276301">
    <property type="component" value="Unassembled WGS sequence"/>
</dbReference>
<dbReference type="Gene3D" id="1.10.260.40">
    <property type="entry name" value="lambda repressor-like DNA-binding domains"/>
    <property type="match status" value="1"/>
</dbReference>
<evidence type="ECO:0000313" key="3">
    <source>
        <dbReference type="EMBL" id="RLL13177.1"/>
    </source>
</evidence>
<dbReference type="CDD" id="cd00093">
    <property type="entry name" value="HTH_XRE"/>
    <property type="match status" value="1"/>
</dbReference>
<dbReference type="InterPro" id="IPR010982">
    <property type="entry name" value="Lambda_DNA-bd_dom_sf"/>
</dbReference>
<organism evidence="3 4">
    <name type="scientific">Anaerotruncus massiliensis</name>
    <name type="common">ex Liu et al. 2021</name>
    <dbReference type="NCBI Taxonomy" id="2321404"/>
    <lineage>
        <taxon>Bacteria</taxon>
        <taxon>Bacillati</taxon>
        <taxon>Bacillota</taxon>
        <taxon>Clostridia</taxon>
        <taxon>Eubacteriales</taxon>
        <taxon>Oscillospiraceae</taxon>
        <taxon>Anaerotruncus</taxon>
    </lineage>
</organism>
<dbReference type="RefSeq" id="WP_121586314.1">
    <property type="nucleotide sequence ID" value="NZ_RCHT01000004.1"/>
</dbReference>
<name>A0A498CPE6_9FIRM</name>
<accession>A0A498CPE6</accession>
<comment type="caution">
    <text evidence="3">The sequence shown here is derived from an EMBL/GenBank/DDBJ whole genome shotgun (WGS) entry which is preliminary data.</text>
</comment>
<dbReference type="InterPro" id="IPR001387">
    <property type="entry name" value="Cro/C1-type_HTH"/>
</dbReference>
<gene>
    <name evidence="3" type="ORF">D4A47_04345</name>
</gene>
<dbReference type="PROSITE" id="PS50943">
    <property type="entry name" value="HTH_CROC1"/>
    <property type="match status" value="1"/>
</dbReference>
<keyword evidence="1" id="KW-0238">DNA-binding</keyword>
<evidence type="ECO:0000256" key="1">
    <source>
        <dbReference type="ARBA" id="ARBA00023125"/>
    </source>
</evidence>